<dbReference type="Proteomes" id="UP001610335">
    <property type="component" value="Unassembled WGS sequence"/>
</dbReference>
<evidence type="ECO:0000256" key="1">
    <source>
        <dbReference type="SAM" id="MobiDB-lite"/>
    </source>
</evidence>
<proteinExistence type="predicted"/>
<organism evidence="2 3">
    <name type="scientific">Aspergillus cavernicola</name>
    <dbReference type="NCBI Taxonomy" id="176166"/>
    <lineage>
        <taxon>Eukaryota</taxon>
        <taxon>Fungi</taxon>
        <taxon>Dikarya</taxon>
        <taxon>Ascomycota</taxon>
        <taxon>Pezizomycotina</taxon>
        <taxon>Eurotiomycetes</taxon>
        <taxon>Eurotiomycetidae</taxon>
        <taxon>Eurotiales</taxon>
        <taxon>Aspergillaceae</taxon>
        <taxon>Aspergillus</taxon>
        <taxon>Aspergillus subgen. Nidulantes</taxon>
    </lineage>
</organism>
<sequence length="235" mass="26834">MREVLDVPPFGDLPFDEFILQEQKRCLLHQWIQLGKFGRNEYCTEPRLRDEIPPNTPADILSDPDRAVDGQISRTLWIRTWFGLPDNKQSQDAADAAYERLFLEGMQQGDSEYGLPLYLFTALLHYPDQFDGVTTAEVHHAKIEKALREGGEEREAKRQCLLVLVADRKACEEEWVLHLAVNHKGRVLPFRARDAASYVSDNVGNWGEGEPLQANTEAAEGQEEECYMRDGSGWD</sequence>
<feature type="region of interest" description="Disordered" evidence="1">
    <location>
        <begin position="207"/>
        <end position="235"/>
    </location>
</feature>
<protein>
    <submittedName>
        <fullName evidence="2">Uncharacterized protein</fullName>
    </submittedName>
</protein>
<accession>A0ABR4IFT9</accession>
<name>A0ABR4IFT9_9EURO</name>
<reference evidence="2 3" key="1">
    <citation type="submission" date="2024-07" db="EMBL/GenBank/DDBJ databases">
        <title>Section-level genome sequencing and comparative genomics of Aspergillus sections Usti and Cavernicolus.</title>
        <authorList>
            <consortium name="Lawrence Berkeley National Laboratory"/>
            <person name="Nybo J.L."/>
            <person name="Vesth T.C."/>
            <person name="Theobald S."/>
            <person name="Frisvad J.C."/>
            <person name="Larsen T.O."/>
            <person name="Kjaerboelling I."/>
            <person name="Rothschild-Mancinelli K."/>
            <person name="Lyhne E.K."/>
            <person name="Kogle M.E."/>
            <person name="Barry K."/>
            <person name="Clum A."/>
            <person name="Na H."/>
            <person name="Ledsgaard L."/>
            <person name="Lin J."/>
            <person name="Lipzen A."/>
            <person name="Kuo A."/>
            <person name="Riley R."/>
            <person name="Mondo S."/>
            <person name="LaButti K."/>
            <person name="Haridas S."/>
            <person name="Pangalinan J."/>
            <person name="Salamov A.A."/>
            <person name="Simmons B.A."/>
            <person name="Magnuson J.K."/>
            <person name="Chen J."/>
            <person name="Drula E."/>
            <person name="Henrissat B."/>
            <person name="Wiebenga A."/>
            <person name="Lubbers R.J."/>
            <person name="Gomes A.C."/>
            <person name="Makela M.R."/>
            <person name="Stajich J."/>
            <person name="Grigoriev I.V."/>
            <person name="Mortensen U.H."/>
            <person name="De vries R.P."/>
            <person name="Baker S.E."/>
            <person name="Andersen M.R."/>
        </authorList>
    </citation>
    <scope>NUCLEOTIDE SEQUENCE [LARGE SCALE GENOMIC DNA]</scope>
    <source>
        <strain evidence="2 3">CBS 600.67</strain>
    </source>
</reference>
<dbReference type="EMBL" id="JBFXLS010000030">
    <property type="protein sequence ID" value="KAL2826472.1"/>
    <property type="molecule type" value="Genomic_DNA"/>
</dbReference>
<evidence type="ECO:0000313" key="2">
    <source>
        <dbReference type="EMBL" id="KAL2826472.1"/>
    </source>
</evidence>
<keyword evidence="3" id="KW-1185">Reference proteome</keyword>
<gene>
    <name evidence="2" type="ORF">BDW59DRAFT_171854</name>
</gene>
<comment type="caution">
    <text evidence="2">The sequence shown here is derived from an EMBL/GenBank/DDBJ whole genome shotgun (WGS) entry which is preliminary data.</text>
</comment>
<evidence type="ECO:0000313" key="3">
    <source>
        <dbReference type="Proteomes" id="UP001610335"/>
    </source>
</evidence>